<feature type="domain" description="Protein kinase" evidence="3">
    <location>
        <begin position="99"/>
        <end position="362"/>
    </location>
</feature>
<protein>
    <submittedName>
        <fullName evidence="4">Probably inactive leucine-rich repeat receptor-like protein kinase IMK2</fullName>
    </submittedName>
</protein>
<feature type="region of interest" description="Disordered" evidence="2">
    <location>
        <begin position="1"/>
        <end position="28"/>
    </location>
</feature>
<dbReference type="EMBL" id="GDJX01018758">
    <property type="protein sequence ID" value="JAT49178.1"/>
    <property type="molecule type" value="Transcribed_RNA"/>
</dbReference>
<keyword evidence="1" id="KW-0175">Coiled coil</keyword>
<evidence type="ECO:0000256" key="1">
    <source>
        <dbReference type="SAM" id="Coils"/>
    </source>
</evidence>
<evidence type="ECO:0000259" key="3">
    <source>
        <dbReference type="PROSITE" id="PS50011"/>
    </source>
</evidence>
<dbReference type="Pfam" id="PF07714">
    <property type="entry name" value="PK_Tyr_Ser-Thr"/>
    <property type="match status" value="1"/>
</dbReference>
<keyword evidence="4" id="KW-0675">Receptor</keyword>
<reference evidence="4" key="1">
    <citation type="submission" date="2015-07" db="EMBL/GenBank/DDBJ databases">
        <title>Transcriptome Assembly of Anthurium amnicola.</title>
        <authorList>
            <person name="Suzuki J."/>
        </authorList>
    </citation>
    <scope>NUCLEOTIDE SEQUENCE</scope>
</reference>
<accession>A0A1D1Y3K6</accession>
<dbReference type="Gene3D" id="1.20.5.340">
    <property type="match status" value="1"/>
</dbReference>
<dbReference type="InterPro" id="IPR000719">
    <property type="entry name" value="Prot_kinase_dom"/>
</dbReference>
<feature type="region of interest" description="Disordered" evidence="2">
    <location>
        <begin position="369"/>
        <end position="389"/>
    </location>
</feature>
<dbReference type="InterPro" id="IPR001245">
    <property type="entry name" value="Ser-Thr/Tyr_kinase_cat_dom"/>
</dbReference>
<dbReference type="InterPro" id="IPR052451">
    <property type="entry name" value="Ser/Thr_kinase-like"/>
</dbReference>
<evidence type="ECO:0000256" key="2">
    <source>
        <dbReference type="SAM" id="MobiDB-lite"/>
    </source>
</evidence>
<feature type="compositionally biased region" description="Polar residues" evidence="2">
    <location>
        <begin position="16"/>
        <end position="28"/>
    </location>
</feature>
<keyword evidence="4" id="KW-0808">Transferase</keyword>
<organism evidence="4">
    <name type="scientific">Anthurium amnicola</name>
    <dbReference type="NCBI Taxonomy" id="1678845"/>
    <lineage>
        <taxon>Eukaryota</taxon>
        <taxon>Viridiplantae</taxon>
        <taxon>Streptophyta</taxon>
        <taxon>Embryophyta</taxon>
        <taxon>Tracheophyta</taxon>
        <taxon>Spermatophyta</taxon>
        <taxon>Magnoliopsida</taxon>
        <taxon>Liliopsida</taxon>
        <taxon>Araceae</taxon>
        <taxon>Pothoideae</taxon>
        <taxon>Potheae</taxon>
        <taxon>Anthurium</taxon>
    </lineage>
</organism>
<dbReference type="PANTHER" id="PTHR48008">
    <property type="entry name" value="LEUCINE-RICH REPEAT RECEPTOR-LIKE PROTEIN KINASE IMK3-RELATED"/>
    <property type="match status" value="1"/>
</dbReference>
<dbReference type="PANTHER" id="PTHR48008:SF6">
    <property type="entry name" value="LEUCINE-RICH REPEAT RECEPTOR-LIKE PROTEIN KINASE IMK3-RELATED"/>
    <property type="match status" value="1"/>
</dbReference>
<keyword evidence="4" id="KW-0418">Kinase</keyword>
<dbReference type="Gene3D" id="1.10.510.10">
    <property type="entry name" value="Transferase(Phosphotransferase) domain 1"/>
    <property type="match status" value="1"/>
</dbReference>
<gene>
    <name evidence="4" type="primary">IMK2_5</name>
    <name evidence="4" type="ORF">g.126437</name>
</gene>
<dbReference type="GO" id="GO:0004672">
    <property type="term" value="F:protein kinase activity"/>
    <property type="evidence" value="ECO:0007669"/>
    <property type="project" value="InterPro"/>
</dbReference>
<feature type="coiled-coil region" evidence="1">
    <location>
        <begin position="724"/>
        <end position="786"/>
    </location>
</feature>
<feature type="region of interest" description="Disordered" evidence="2">
    <location>
        <begin position="473"/>
        <end position="493"/>
    </location>
</feature>
<evidence type="ECO:0000313" key="4">
    <source>
        <dbReference type="EMBL" id="JAT49178.1"/>
    </source>
</evidence>
<dbReference type="AlphaFoldDB" id="A0A1D1Y3K6"/>
<dbReference type="InterPro" id="IPR011009">
    <property type="entry name" value="Kinase-like_dom_sf"/>
</dbReference>
<proteinExistence type="predicted"/>
<sequence>AGERGDAFPARPPLSLVSSTSHMGDSSVASSSFRSELAFTECDYGVPPQSEYEEIPSFRWMPSELRPRRRRKRTGRREKTRTINFDGQLCLTFDRLQKTGSVRTLGKGSHGEVYTATLADGKQVAVRRPRSAAIRGDAFEAEVNVLRNIRHPNLVALLAHSWEDEMLLFFEYVPKGSLSAFLHAGNRDTAIDWLTRMKIAIGITTGLFHLHTQESMVHGRLTSGNVLLDDHTNAKIADFGLRRLINSAADDETNNARAFRAPEFSKSKFKEANTKTDVYSLGMIILELLTGRSPSDINLPRMRSDIVEGWTYQLFDDELMRDAVGKTEGELLDTLFLALHCVHTSPDARPTVLQVLQKLEEIKQEVARPIGGTSTPKGGHKPIEDATTTANAYPTTGVLDVSSSSSSDMEEERITLPFGVAGIGTSESSAVSVSERNLRTSMTEDIISSLLLSPASGAEAMPTSVEEFIQGHSDNEELPSPSLGDVEAPPHAEDQSLATHVESIAEEFVTLVPSRTGGSYIILSTPDHPEGNNRAPFSSSSKDEFPEPELAPPTEEADPSRELEEVPKLVPIATRTGEGSSSEGIDSVSRGLAVIPLARINWAEVTMEARLEVPTSPPLMSSEPDLVYRRYFQTLHELANRSPPVPFMALQVQLNQMIMGLHSLGYPLDTWLRAATLVLVSGERRQHIERHVDGHKVPVEAQLAEFASAIAPVKEEISRMKSHITTQELKQEELDESIAQLENQLGVLKAQREEVSNSLPTARDQLMVAETKMESLSSDMDSLNQQYSRISDFQSAMLCELPPRDEVFDPSFQDILTMKF</sequence>
<feature type="region of interest" description="Disordered" evidence="2">
    <location>
        <begin position="524"/>
        <end position="563"/>
    </location>
</feature>
<dbReference type="SUPFAM" id="SSF56112">
    <property type="entry name" value="Protein kinase-like (PK-like)"/>
    <property type="match status" value="1"/>
</dbReference>
<dbReference type="GO" id="GO:0005524">
    <property type="term" value="F:ATP binding"/>
    <property type="evidence" value="ECO:0007669"/>
    <property type="project" value="InterPro"/>
</dbReference>
<name>A0A1D1Y3K6_9ARAE</name>
<dbReference type="PROSITE" id="PS50011">
    <property type="entry name" value="PROTEIN_KINASE_DOM"/>
    <property type="match status" value="1"/>
</dbReference>
<feature type="non-terminal residue" evidence="4">
    <location>
        <position position="1"/>
    </location>
</feature>